<dbReference type="Gene3D" id="3.30.110.40">
    <property type="entry name" value="TusA-like domain"/>
    <property type="match status" value="1"/>
</dbReference>
<evidence type="ECO:0000313" key="3">
    <source>
        <dbReference type="Proteomes" id="UP000709351"/>
    </source>
</evidence>
<dbReference type="Pfam" id="PF01206">
    <property type="entry name" value="TusA"/>
    <property type="match status" value="1"/>
</dbReference>
<proteinExistence type="predicted"/>
<dbReference type="AlphaFoldDB" id="A0A930GYW7"/>
<sequence length="69" mass="7712">MIDARGLSCPQPVILIKNAVDKSHEAEYTLLTDNMACVENVSRYAKSAGYSATFKKENDEEFLVTLKKD</sequence>
<organism evidence="2 3">
    <name type="scientific">Oribacterium parvum</name>
    <dbReference type="NCBI Taxonomy" id="1501329"/>
    <lineage>
        <taxon>Bacteria</taxon>
        <taxon>Bacillati</taxon>
        <taxon>Bacillota</taxon>
        <taxon>Clostridia</taxon>
        <taxon>Lachnospirales</taxon>
        <taxon>Lachnospiraceae</taxon>
        <taxon>Oribacterium</taxon>
    </lineage>
</organism>
<dbReference type="RefSeq" id="WP_009538207.1">
    <property type="nucleotide sequence ID" value="NZ_CAUSUX010000012.1"/>
</dbReference>
<reference evidence="2" key="1">
    <citation type="submission" date="2020-04" db="EMBL/GenBank/DDBJ databases">
        <title>Deep metagenomics examines the oral microbiome during advanced dental caries in children, revealing novel taxa and co-occurrences with host molecules.</title>
        <authorList>
            <person name="Baker J.L."/>
            <person name="Morton J.T."/>
            <person name="Dinis M."/>
            <person name="Alvarez R."/>
            <person name="Tran N.C."/>
            <person name="Knight R."/>
            <person name="Edlund A."/>
        </authorList>
    </citation>
    <scope>NUCLEOTIDE SEQUENCE</scope>
    <source>
        <strain evidence="2">JCVI_24_bin.2</strain>
    </source>
</reference>
<accession>A0A930GYW7</accession>
<dbReference type="EMBL" id="JABZRD010000046">
    <property type="protein sequence ID" value="MBF1283158.1"/>
    <property type="molecule type" value="Genomic_DNA"/>
</dbReference>
<evidence type="ECO:0000313" key="2">
    <source>
        <dbReference type="EMBL" id="MBF1283158.1"/>
    </source>
</evidence>
<dbReference type="InterPro" id="IPR001455">
    <property type="entry name" value="TusA-like"/>
</dbReference>
<protein>
    <submittedName>
        <fullName evidence="2">Sulfurtransferase TusA family protein</fullName>
    </submittedName>
</protein>
<dbReference type="Proteomes" id="UP000709351">
    <property type="component" value="Unassembled WGS sequence"/>
</dbReference>
<evidence type="ECO:0000259" key="1">
    <source>
        <dbReference type="Pfam" id="PF01206"/>
    </source>
</evidence>
<feature type="domain" description="UPF0033" evidence="1">
    <location>
        <begin position="2"/>
        <end position="68"/>
    </location>
</feature>
<dbReference type="InterPro" id="IPR036868">
    <property type="entry name" value="TusA-like_sf"/>
</dbReference>
<comment type="caution">
    <text evidence="2">The sequence shown here is derived from an EMBL/GenBank/DDBJ whole genome shotgun (WGS) entry which is preliminary data.</text>
</comment>
<gene>
    <name evidence="2" type="ORF">HXM93_01300</name>
</gene>
<name>A0A930GYW7_9FIRM</name>
<dbReference type="SUPFAM" id="SSF64307">
    <property type="entry name" value="SirA-like"/>
    <property type="match status" value="1"/>
</dbReference>